<dbReference type="AlphaFoldDB" id="I0L7C5"/>
<dbReference type="GO" id="GO:0000976">
    <property type="term" value="F:transcription cis-regulatory region binding"/>
    <property type="evidence" value="ECO:0007669"/>
    <property type="project" value="TreeGrafter"/>
</dbReference>
<name>I0L7C5_9ACTN</name>
<evidence type="ECO:0000259" key="4">
    <source>
        <dbReference type="Pfam" id="PF00440"/>
    </source>
</evidence>
<sequence>MQITPQVDRKTRILEAVVELLAEHGYAGATFARIVETARLSSTRLITYHYDTKQDLVAAALRHIGERAQQFMVPAIEAETSARGKLAAYLRSNFRFLGERPAYARAAVEIARNLPRETADADLREDVPVVLLAQLFVSGQESGELRRFDPVVMAVTVRAAVDAAVERFATGDGMDLAAYAEELCALFDRAITMDPASGDLGEVRS</sequence>
<dbReference type="SUPFAM" id="SSF48498">
    <property type="entry name" value="Tetracyclin repressor-like, C-terminal domain"/>
    <property type="match status" value="1"/>
</dbReference>
<evidence type="ECO:0000256" key="2">
    <source>
        <dbReference type="ARBA" id="ARBA00023125"/>
    </source>
</evidence>
<feature type="domain" description="HTH tetR-type" evidence="4">
    <location>
        <begin position="13"/>
        <end position="60"/>
    </location>
</feature>
<dbReference type="STRING" id="1150864.MILUP08_44597"/>
<dbReference type="Proteomes" id="UP000003448">
    <property type="component" value="Unassembled WGS sequence"/>
</dbReference>
<dbReference type="PANTHER" id="PTHR30055">
    <property type="entry name" value="HTH-TYPE TRANSCRIPTIONAL REGULATOR RUTR"/>
    <property type="match status" value="1"/>
</dbReference>
<evidence type="ECO:0000256" key="1">
    <source>
        <dbReference type="ARBA" id="ARBA00023015"/>
    </source>
</evidence>
<dbReference type="GO" id="GO:0003700">
    <property type="term" value="F:DNA-binding transcription factor activity"/>
    <property type="evidence" value="ECO:0007669"/>
    <property type="project" value="TreeGrafter"/>
</dbReference>
<dbReference type="InterPro" id="IPR009057">
    <property type="entry name" value="Homeodomain-like_sf"/>
</dbReference>
<keyword evidence="1" id="KW-0805">Transcription regulation</keyword>
<dbReference type="Gene3D" id="1.10.357.10">
    <property type="entry name" value="Tetracycline Repressor, domain 2"/>
    <property type="match status" value="1"/>
</dbReference>
<dbReference type="RefSeq" id="WP_007462080.1">
    <property type="nucleotide sequence ID" value="NZ_HF570108.1"/>
</dbReference>
<accession>I0L7C5</accession>
<dbReference type="EMBL" id="CAIE01000036">
    <property type="protein sequence ID" value="CCH19722.1"/>
    <property type="molecule type" value="Genomic_DNA"/>
</dbReference>
<keyword evidence="2" id="KW-0238">DNA-binding</keyword>
<dbReference type="SUPFAM" id="SSF46689">
    <property type="entry name" value="Homeodomain-like"/>
    <property type="match status" value="1"/>
</dbReference>
<dbReference type="InterPro" id="IPR050109">
    <property type="entry name" value="HTH-type_TetR-like_transc_reg"/>
</dbReference>
<evidence type="ECO:0000313" key="6">
    <source>
        <dbReference type="Proteomes" id="UP000003448"/>
    </source>
</evidence>
<dbReference type="InterPro" id="IPR001647">
    <property type="entry name" value="HTH_TetR"/>
</dbReference>
<evidence type="ECO:0000256" key="3">
    <source>
        <dbReference type="ARBA" id="ARBA00023163"/>
    </source>
</evidence>
<dbReference type="Pfam" id="PF00440">
    <property type="entry name" value="TetR_N"/>
    <property type="match status" value="1"/>
</dbReference>
<reference evidence="5 6" key="1">
    <citation type="journal article" date="2012" name="J. Bacteriol.">
        <title>Genome Sequence of Micromonospora lupini Lupac 08, Isolated from Root Nodules of Lupinus angustifolius.</title>
        <authorList>
            <person name="Alonso-Vega P."/>
            <person name="Normand P."/>
            <person name="Bacigalupe R."/>
            <person name="Pujic P."/>
            <person name="Lajus A."/>
            <person name="Vallenet D."/>
            <person name="Carro L."/>
            <person name="Coll P."/>
            <person name="Trujillo M.E."/>
        </authorList>
    </citation>
    <scope>NUCLEOTIDE SEQUENCE [LARGE SCALE GENOMIC DNA]</scope>
    <source>
        <strain evidence="5 6">Lupac 08</strain>
    </source>
</reference>
<keyword evidence="6" id="KW-1185">Reference proteome</keyword>
<proteinExistence type="predicted"/>
<dbReference type="PANTHER" id="PTHR30055:SF234">
    <property type="entry name" value="HTH-TYPE TRANSCRIPTIONAL REGULATOR BETI"/>
    <property type="match status" value="1"/>
</dbReference>
<protein>
    <submittedName>
        <fullName evidence="5">Putative TetR family transcriptional regulator</fullName>
    </submittedName>
</protein>
<dbReference type="eggNOG" id="COG1309">
    <property type="taxonomic scope" value="Bacteria"/>
</dbReference>
<dbReference type="Gene3D" id="1.10.10.60">
    <property type="entry name" value="Homeodomain-like"/>
    <property type="match status" value="1"/>
</dbReference>
<gene>
    <name evidence="5" type="ORF">MILUP08_44597</name>
</gene>
<organism evidence="5 6">
    <name type="scientific">Micromonospora lupini str. Lupac 08</name>
    <dbReference type="NCBI Taxonomy" id="1150864"/>
    <lineage>
        <taxon>Bacteria</taxon>
        <taxon>Bacillati</taxon>
        <taxon>Actinomycetota</taxon>
        <taxon>Actinomycetes</taxon>
        <taxon>Micromonosporales</taxon>
        <taxon>Micromonosporaceae</taxon>
        <taxon>Micromonospora</taxon>
    </lineage>
</organism>
<keyword evidence="3" id="KW-0804">Transcription</keyword>
<evidence type="ECO:0000313" key="5">
    <source>
        <dbReference type="EMBL" id="CCH19722.1"/>
    </source>
</evidence>
<dbReference type="OrthoDB" id="9806334at2"/>
<dbReference type="InterPro" id="IPR036271">
    <property type="entry name" value="Tet_transcr_reg_TetR-rel_C_sf"/>
</dbReference>